<evidence type="ECO:0000256" key="6">
    <source>
        <dbReference type="ARBA" id="ARBA00023065"/>
    </source>
</evidence>
<evidence type="ECO:0000256" key="8">
    <source>
        <dbReference type="ARBA" id="ARBA00023196"/>
    </source>
</evidence>
<organism evidence="10 11">
    <name type="scientific">Modicisalibacter tunisiensis</name>
    <dbReference type="NCBI Taxonomy" id="390637"/>
    <lineage>
        <taxon>Bacteria</taxon>
        <taxon>Pseudomonadati</taxon>
        <taxon>Pseudomonadota</taxon>
        <taxon>Gammaproteobacteria</taxon>
        <taxon>Oceanospirillales</taxon>
        <taxon>Halomonadaceae</taxon>
        <taxon>Modicisalibacter</taxon>
    </lineage>
</organism>
<dbReference type="Pfam" id="PF00231">
    <property type="entry name" value="ATP-synt"/>
    <property type="match status" value="1"/>
</dbReference>
<dbReference type="InterPro" id="IPR000131">
    <property type="entry name" value="ATP_synth_F1_gsu"/>
</dbReference>
<protein>
    <submittedName>
        <fullName evidence="10">F0F1 ATP synthase subunit gamma</fullName>
    </submittedName>
</protein>
<keyword evidence="9" id="KW-0066">ATP synthesis</keyword>
<keyword evidence="11" id="KW-1185">Reference proteome</keyword>
<keyword evidence="6" id="KW-0406">Ion transport</keyword>
<dbReference type="Gene3D" id="1.10.287.80">
    <property type="entry name" value="ATP synthase, gamma subunit, helix hairpin domain"/>
    <property type="match status" value="1"/>
</dbReference>
<keyword evidence="8" id="KW-0139">CF(1)</keyword>
<dbReference type="EMBL" id="JAGXFD010000001">
    <property type="protein sequence ID" value="MBZ9566785.1"/>
    <property type="molecule type" value="Genomic_DNA"/>
</dbReference>
<evidence type="ECO:0000256" key="3">
    <source>
        <dbReference type="ARBA" id="ARBA00007681"/>
    </source>
</evidence>
<dbReference type="InterPro" id="IPR035968">
    <property type="entry name" value="ATP_synth_F1_ATPase_gsu"/>
</dbReference>
<dbReference type="Proteomes" id="UP001319883">
    <property type="component" value="Unassembled WGS sequence"/>
</dbReference>
<comment type="function">
    <text evidence="1">Produces ATP from ADP in the presence of a proton gradient across the membrane. The gamma chain is believed to be important in regulating ATPase activity and the flow of protons through the CF(0) complex.</text>
</comment>
<keyword evidence="4" id="KW-0813">Transport</keyword>
<gene>
    <name evidence="10" type="ORF">KGQ91_03680</name>
</gene>
<evidence type="ECO:0000256" key="2">
    <source>
        <dbReference type="ARBA" id="ARBA00004170"/>
    </source>
</evidence>
<evidence type="ECO:0000256" key="4">
    <source>
        <dbReference type="ARBA" id="ARBA00022448"/>
    </source>
</evidence>
<evidence type="ECO:0000256" key="5">
    <source>
        <dbReference type="ARBA" id="ARBA00022781"/>
    </source>
</evidence>
<sequence>MTRRTLLPFDYSRFPVSRRRAPPATHLDATTLVEALADEYLHAELHEAILLAFVAENEARLSAMIAAQSHLDTRRETLLGDYHRARQEAITEEIITLAASRL</sequence>
<proteinExistence type="inferred from homology"/>
<evidence type="ECO:0000256" key="9">
    <source>
        <dbReference type="ARBA" id="ARBA00023310"/>
    </source>
</evidence>
<name>A0ABS7WW08_9GAMM</name>
<accession>A0ABS7WW08</accession>
<dbReference type="RefSeq" id="WP_224420298.1">
    <property type="nucleotide sequence ID" value="NZ_JAGXFD010000001.1"/>
</dbReference>
<evidence type="ECO:0000313" key="10">
    <source>
        <dbReference type="EMBL" id="MBZ9566785.1"/>
    </source>
</evidence>
<comment type="similarity">
    <text evidence="3">Belongs to the ATPase gamma chain family.</text>
</comment>
<reference evidence="10 11" key="1">
    <citation type="submission" date="2021-05" db="EMBL/GenBank/DDBJ databases">
        <title>Petroleum and Energy Research Collection (APPE): ex situ preservation of microbial diversity associated with the oil industry and exploitation of its biotechnological potential.</title>
        <authorList>
            <person name="Paixao C.T.M."/>
            <person name="Gomes M.B."/>
            <person name="Oliveira V.M."/>
        </authorList>
    </citation>
    <scope>NUCLEOTIDE SEQUENCE [LARGE SCALE GENOMIC DNA]</scope>
    <source>
        <strain evidence="10 11">LIT2</strain>
    </source>
</reference>
<evidence type="ECO:0000256" key="7">
    <source>
        <dbReference type="ARBA" id="ARBA00023136"/>
    </source>
</evidence>
<keyword evidence="5" id="KW-0375">Hydrogen ion transport</keyword>
<keyword evidence="7" id="KW-0472">Membrane</keyword>
<comment type="caution">
    <text evidence="10">The sequence shown here is derived from an EMBL/GenBank/DDBJ whole genome shotgun (WGS) entry which is preliminary data.</text>
</comment>
<dbReference type="SUPFAM" id="SSF52943">
    <property type="entry name" value="ATP synthase (F1-ATPase), gamma subunit"/>
    <property type="match status" value="1"/>
</dbReference>
<comment type="subcellular location">
    <subcellularLocation>
        <location evidence="2">Membrane</location>
        <topology evidence="2">Peripheral membrane protein</topology>
    </subcellularLocation>
</comment>
<evidence type="ECO:0000256" key="1">
    <source>
        <dbReference type="ARBA" id="ARBA00003456"/>
    </source>
</evidence>
<evidence type="ECO:0000313" key="11">
    <source>
        <dbReference type="Proteomes" id="UP001319883"/>
    </source>
</evidence>